<dbReference type="GO" id="GO:0050415">
    <property type="term" value="F:formimidoylglutamase activity"/>
    <property type="evidence" value="ECO:0007669"/>
    <property type="project" value="UniProtKB-UniRule"/>
</dbReference>
<keyword evidence="2 5" id="KW-0378">Hydrolase</keyword>
<dbReference type="OrthoDB" id="9788689at2"/>
<protein>
    <recommendedName>
        <fullName evidence="5 6">Formimidoylglutamase</fullName>
        <ecNumber evidence="5 6">3.5.3.8</ecNumber>
    </recommendedName>
    <alternativeName>
        <fullName evidence="5">Formiminoglutamase</fullName>
    </alternativeName>
    <alternativeName>
        <fullName evidence="5">Formiminoglutamate hydrolase</fullName>
    </alternativeName>
</protein>
<dbReference type="RefSeq" id="WP_154017604.1">
    <property type="nucleotide sequence ID" value="NZ_CCEJ010000003.1"/>
</dbReference>
<comment type="pathway">
    <text evidence="5">Amino-acid degradation; L-histidine degradation into L-glutamate; L-glutamate from N-formimidoyl-L-glutamate (hydrolase route): step 1/1.</text>
</comment>
<keyword evidence="3 5" id="KW-0369">Histidine metabolism</keyword>
<dbReference type="InterPro" id="IPR005923">
    <property type="entry name" value="HutG"/>
</dbReference>
<comment type="catalytic activity">
    <reaction evidence="5">
        <text>N-formimidoyl-L-glutamate + H2O = formamide + L-glutamate</text>
        <dbReference type="Rhea" id="RHEA:22492"/>
        <dbReference type="ChEBI" id="CHEBI:15377"/>
        <dbReference type="ChEBI" id="CHEBI:16397"/>
        <dbReference type="ChEBI" id="CHEBI:29985"/>
        <dbReference type="ChEBI" id="CHEBI:58928"/>
        <dbReference type="EC" id="3.5.3.8"/>
    </reaction>
</comment>
<dbReference type="AlphaFoldDB" id="A0A090D0J8"/>
<feature type="binding site" evidence="5 7">
    <location>
        <position position="163"/>
    </location>
    <ligand>
        <name>Mn(2+)</name>
        <dbReference type="ChEBI" id="CHEBI:29035"/>
        <label>1</label>
    </ligand>
</feature>
<feature type="binding site" evidence="5 7">
    <location>
        <position position="167"/>
    </location>
    <ligand>
        <name>Mn(2+)</name>
        <dbReference type="ChEBI" id="CHEBI:29035"/>
        <label>1</label>
    </ligand>
</feature>
<dbReference type="EMBL" id="CCEJ010000003">
    <property type="protein sequence ID" value="CDR33365.1"/>
    <property type="molecule type" value="Genomic_DNA"/>
</dbReference>
<dbReference type="Gene3D" id="3.40.800.10">
    <property type="entry name" value="Ureohydrolase domain"/>
    <property type="match status" value="1"/>
</dbReference>
<evidence type="ECO:0000256" key="5">
    <source>
        <dbReference type="HAMAP-Rule" id="MF_00737"/>
    </source>
</evidence>
<dbReference type="GO" id="GO:0008783">
    <property type="term" value="F:agmatinase activity"/>
    <property type="evidence" value="ECO:0007669"/>
    <property type="project" value="TreeGrafter"/>
</dbReference>
<dbReference type="GO" id="GO:0019556">
    <property type="term" value="P:L-histidine catabolic process to glutamate and formamide"/>
    <property type="evidence" value="ECO:0007669"/>
    <property type="project" value="UniProtKB-UniRule"/>
</dbReference>
<dbReference type="CDD" id="cd09988">
    <property type="entry name" value="Formimidoylglutamase"/>
    <property type="match status" value="1"/>
</dbReference>
<reference evidence="9" key="2">
    <citation type="submission" date="2014-09" db="EMBL/GenBank/DDBJ databases">
        <title>Criblamydia sequanensis harbors a mega-plasmid encoding arsenite resistance.</title>
        <authorList>
            <person name="Bertelli C."/>
            <person name="Goesmann A."/>
            <person name="Greub G."/>
        </authorList>
    </citation>
    <scope>NUCLEOTIDE SEQUENCE [LARGE SCALE GENOMIC DNA]</scope>
    <source>
        <strain evidence="9">CRIB-18</strain>
    </source>
</reference>
<dbReference type="GO" id="GO:0033389">
    <property type="term" value="P:putrescine biosynthetic process from arginine, via agmatine"/>
    <property type="evidence" value="ECO:0007669"/>
    <property type="project" value="TreeGrafter"/>
</dbReference>
<feature type="binding site" evidence="5 7">
    <location>
        <position position="138"/>
    </location>
    <ligand>
        <name>Mn(2+)</name>
        <dbReference type="ChEBI" id="CHEBI:29035"/>
        <label>1</label>
    </ligand>
</feature>
<organism evidence="9 10">
    <name type="scientific">Candidatus Criblamydia sequanensis CRIB-18</name>
    <dbReference type="NCBI Taxonomy" id="1437425"/>
    <lineage>
        <taxon>Bacteria</taxon>
        <taxon>Pseudomonadati</taxon>
        <taxon>Chlamydiota</taxon>
        <taxon>Chlamydiia</taxon>
        <taxon>Parachlamydiales</taxon>
        <taxon>Candidatus Criblamydiaceae</taxon>
        <taxon>Candidatus Criblamydia</taxon>
    </lineage>
</organism>
<dbReference type="EC" id="3.5.3.8" evidence="5 6"/>
<dbReference type="Proteomes" id="UP000031552">
    <property type="component" value="Unassembled WGS sequence"/>
</dbReference>
<feature type="binding site" evidence="7">
    <location>
        <position position="259"/>
    </location>
    <ligand>
        <name>Mn(2+)</name>
        <dbReference type="ChEBI" id="CHEBI:29035"/>
        <label>1</label>
    </ligand>
</feature>
<keyword evidence="10" id="KW-1185">Reference proteome</keyword>
<dbReference type="InterPro" id="IPR023696">
    <property type="entry name" value="Ureohydrolase_dom_sf"/>
</dbReference>
<evidence type="ECO:0000256" key="3">
    <source>
        <dbReference type="ARBA" id="ARBA00022808"/>
    </source>
</evidence>
<dbReference type="PIRSF" id="PIRSF036979">
    <property type="entry name" value="Arginase"/>
    <property type="match status" value="1"/>
</dbReference>
<keyword evidence="4 5" id="KW-0464">Manganese</keyword>
<evidence type="ECO:0000256" key="1">
    <source>
        <dbReference type="ARBA" id="ARBA00022723"/>
    </source>
</evidence>
<dbReference type="GO" id="GO:0030145">
    <property type="term" value="F:manganese ion binding"/>
    <property type="evidence" value="ECO:0007669"/>
    <property type="project" value="UniProtKB-UniRule"/>
</dbReference>
<dbReference type="NCBIfam" id="TIGR01227">
    <property type="entry name" value="hutG"/>
    <property type="match status" value="1"/>
</dbReference>
<evidence type="ECO:0000256" key="7">
    <source>
        <dbReference type="PIRSR" id="PIRSR036979-1"/>
    </source>
</evidence>
<feature type="binding site" evidence="5">
    <location>
        <position position="163"/>
    </location>
    <ligand>
        <name>Mn(2+)</name>
        <dbReference type="ChEBI" id="CHEBI:29035"/>
        <label>2</label>
    </ligand>
</feature>
<evidence type="ECO:0000313" key="10">
    <source>
        <dbReference type="Proteomes" id="UP000031552"/>
    </source>
</evidence>
<comment type="caution">
    <text evidence="9">The sequence shown here is derived from an EMBL/GenBank/DDBJ whole genome shotgun (WGS) entry which is preliminary data.</text>
</comment>
<feature type="binding site" evidence="5">
    <location>
        <position position="257"/>
    </location>
    <ligand>
        <name>Mn(2+)</name>
        <dbReference type="ChEBI" id="CHEBI:29035"/>
        <label>2</label>
    </ligand>
</feature>
<dbReference type="UniPathway" id="UPA00379">
    <property type="reaction ID" value="UER00552"/>
</dbReference>
<dbReference type="PANTHER" id="PTHR11358:SF35">
    <property type="entry name" value="FORMIMIDOYLGLUTAMASE"/>
    <property type="match status" value="1"/>
</dbReference>
<evidence type="ECO:0000256" key="8">
    <source>
        <dbReference type="PROSITE-ProRule" id="PRU00742"/>
    </source>
</evidence>
<evidence type="ECO:0000256" key="4">
    <source>
        <dbReference type="ARBA" id="ARBA00023211"/>
    </source>
</evidence>
<dbReference type="Pfam" id="PF00491">
    <property type="entry name" value="Arginase"/>
    <property type="match status" value="1"/>
</dbReference>
<dbReference type="InterPro" id="IPR006035">
    <property type="entry name" value="Ureohydrolase"/>
</dbReference>
<name>A0A090D0J8_9BACT</name>
<feature type="binding site" evidence="5">
    <location>
        <position position="165"/>
    </location>
    <ligand>
        <name>Mn(2+)</name>
        <dbReference type="ChEBI" id="CHEBI:29035"/>
        <label>2</label>
    </ligand>
</feature>
<evidence type="ECO:0000256" key="2">
    <source>
        <dbReference type="ARBA" id="ARBA00022801"/>
    </source>
</evidence>
<dbReference type="PROSITE" id="PS51409">
    <property type="entry name" value="ARGINASE_2"/>
    <property type="match status" value="1"/>
</dbReference>
<dbReference type="GO" id="GO:0019557">
    <property type="term" value="P:L-histidine catabolic process to glutamate and formate"/>
    <property type="evidence" value="ECO:0007669"/>
    <property type="project" value="UniProtKB-UniPathway"/>
</dbReference>
<dbReference type="eggNOG" id="COG0010">
    <property type="taxonomic scope" value="Bacteria"/>
</dbReference>
<dbReference type="PANTHER" id="PTHR11358">
    <property type="entry name" value="ARGINASE/AGMATINASE"/>
    <property type="match status" value="1"/>
</dbReference>
<feature type="binding site" evidence="7">
    <location>
        <position position="165"/>
    </location>
    <ligand>
        <name>Mn(2+)</name>
        <dbReference type="ChEBI" id="CHEBI:29035"/>
        <label>1</label>
    </ligand>
</feature>
<evidence type="ECO:0000256" key="6">
    <source>
        <dbReference type="NCBIfam" id="TIGR01227"/>
    </source>
</evidence>
<dbReference type="STRING" id="1437425.CSEC_0531"/>
<gene>
    <name evidence="5 9" type="primary">hutG</name>
    <name evidence="9" type="ORF">CSEC_0531</name>
</gene>
<comment type="cofactor">
    <cofactor evidence="5 7">
        <name>Mn(2+)</name>
        <dbReference type="ChEBI" id="CHEBI:29035"/>
    </cofactor>
    <text evidence="5 7">Binds 2 manganese ions per subunit.</text>
</comment>
<keyword evidence="1 5" id="KW-0479">Metal-binding</keyword>
<comment type="function">
    <text evidence="5">Catalyzes the conversion of N-formimidoyl-L-glutamate to L-glutamate and formamide.</text>
</comment>
<reference evidence="9" key="1">
    <citation type="submission" date="2013-12" db="EMBL/GenBank/DDBJ databases">
        <authorList>
            <person name="Linke B."/>
        </authorList>
    </citation>
    <scope>NUCLEOTIDE SEQUENCE [LARGE SCALE GENOMIC DNA]</scope>
    <source>
        <strain evidence="9">CRIB-18</strain>
    </source>
</reference>
<comment type="similarity">
    <text evidence="5 8">Belongs to the arginase family.</text>
</comment>
<evidence type="ECO:0000313" key="9">
    <source>
        <dbReference type="EMBL" id="CDR33365.1"/>
    </source>
</evidence>
<feature type="binding site" evidence="5 7">
    <location>
        <position position="257"/>
    </location>
    <ligand>
        <name>Mn(2+)</name>
        <dbReference type="ChEBI" id="CHEBI:29035"/>
        <label>1</label>
    </ligand>
</feature>
<accession>A0A090D0J8</accession>
<proteinExistence type="inferred from homology"/>
<dbReference type="HAMAP" id="MF_00737">
    <property type="entry name" value="Formimidoylglutam"/>
    <property type="match status" value="1"/>
</dbReference>
<sequence length="334" mass="37420">MTSVKGNEWLSRYSPPALTLWVGRRDNPPGDRVYENITLMDLRQKNAAKSQNFGLLGLRSDEGVKRNLGRAGAFDGPSAFRKSFANLALPLNLQNKLVDFGDISAIDNDLEMTQEAFGFALEKIIRSGFTPFAIGGGHELSWAFYQGLIKAYPNEAITIINFDAHFDLRHLNHLEKGTSGTSFRQIALNLKKRDLPFRYLCLGIQSFSNTHFLFEQAKEFQADYVKSDDFFLKGYEAGLPLIEKYLEFSSKIYVTICLDVFQAAIAPGVSAPQVLGIHPWHIIPLLRKLAESKKLVGFDIAELNPAFDQEDRTAKLAALLSLEMLNALSPKEKE</sequence>
<dbReference type="SUPFAM" id="SSF52768">
    <property type="entry name" value="Arginase/deacetylase"/>
    <property type="match status" value="1"/>
</dbReference>
<feature type="binding site" evidence="5">
    <location>
        <position position="259"/>
    </location>
    <ligand>
        <name>Mn(2+)</name>
        <dbReference type="ChEBI" id="CHEBI:29035"/>
        <label>2</label>
    </ligand>
</feature>